<dbReference type="GO" id="GO:0005776">
    <property type="term" value="C:autophagosome"/>
    <property type="evidence" value="ECO:0007669"/>
    <property type="project" value="TreeGrafter"/>
</dbReference>
<evidence type="ECO:0000313" key="11">
    <source>
        <dbReference type="EMBL" id="KAF2725488.1"/>
    </source>
</evidence>
<evidence type="ECO:0000256" key="7">
    <source>
        <dbReference type="SAM" id="MobiDB-lite"/>
    </source>
</evidence>
<dbReference type="GO" id="GO:0006995">
    <property type="term" value="P:cellular response to nitrogen starvation"/>
    <property type="evidence" value="ECO:0007669"/>
    <property type="project" value="TreeGrafter"/>
</dbReference>
<dbReference type="InterPro" id="IPR048940">
    <property type="entry name" value="ATG5_HBR"/>
</dbReference>
<dbReference type="InterPro" id="IPR007239">
    <property type="entry name" value="Atg5"/>
</dbReference>
<keyword evidence="6" id="KW-0813">Transport</keyword>
<gene>
    <name evidence="11" type="ORF">K431DRAFT_309126</name>
</gene>
<dbReference type="InterPro" id="IPR048318">
    <property type="entry name" value="ATG5_UblB"/>
</dbReference>
<dbReference type="GO" id="GO:0000422">
    <property type="term" value="P:autophagy of mitochondrion"/>
    <property type="evidence" value="ECO:0007669"/>
    <property type="project" value="TreeGrafter"/>
</dbReference>
<dbReference type="Pfam" id="PF20638">
    <property type="entry name" value="ATG5_UblA"/>
    <property type="match status" value="1"/>
</dbReference>
<keyword evidence="6" id="KW-0472">Membrane</keyword>
<evidence type="ECO:0000256" key="5">
    <source>
        <dbReference type="ARBA" id="ARBA00023006"/>
    </source>
</evidence>
<dbReference type="GO" id="GO:0044233">
    <property type="term" value="C:mitochondria-associated endoplasmic reticulum membrane contact site"/>
    <property type="evidence" value="ECO:0007669"/>
    <property type="project" value="TreeGrafter"/>
</dbReference>
<dbReference type="GO" id="GO:0061908">
    <property type="term" value="C:phagophore"/>
    <property type="evidence" value="ECO:0007669"/>
    <property type="project" value="TreeGrafter"/>
</dbReference>
<dbReference type="PANTHER" id="PTHR13040">
    <property type="entry name" value="AUTOPHAGY PROTEIN 5"/>
    <property type="match status" value="1"/>
</dbReference>
<feature type="region of interest" description="Disordered" evidence="7">
    <location>
        <begin position="215"/>
        <end position="237"/>
    </location>
</feature>
<dbReference type="Pfam" id="PF20637">
    <property type="entry name" value="ATG5_HBR"/>
    <property type="match status" value="1"/>
</dbReference>
<dbReference type="AlphaFoldDB" id="A0A9P4UU99"/>
<reference evidence="11" key="1">
    <citation type="journal article" date="2020" name="Stud. Mycol.">
        <title>101 Dothideomycetes genomes: a test case for predicting lifestyles and emergence of pathogens.</title>
        <authorList>
            <person name="Haridas S."/>
            <person name="Albert R."/>
            <person name="Binder M."/>
            <person name="Bloem J."/>
            <person name="Labutti K."/>
            <person name="Salamov A."/>
            <person name="Andreopoulos B."/>
            <person name="Baker S."/>
            <person name="Barry K."/>
            <person name="Bills G."/>
            <person name="Bluhm B."/>
            <person name="Cannon C."/>
            <person name="Castanera R."/>
            <person name="Culley D."/>
            <person name="Daum C."/>
            <person name="Ezra D."/>
            <person name="Gonzalez J."/>
            <person name="Henrissat B."/>
            <person name="Kuo A."/>
            <person name="Liang C."/>
            <person name="Lipzen A."/>
            <person name="Lutzoni F."/>
            <person name="Magnuson J."/>
            <person name="Mondo S."/>
            <person name="Nolan M."/>
            <person name="Ohm R."/>
            <person name="Pangilinan J."/>
            <person name="Park H.-J."/>
            <person name="Ramirez L."/>
            <person name="Alfaro M."/>
            <person name="Sun H."/>
            <person name="Tritt A."/>
            <person name="Yoshinaga Y."/>
            <person name="Zwiers L.-H."/>
            <person name="Turgeon B."/>
            <person name="Goodwin S."/>
            <person name="Spatafora J."/>
            <person name="Crous P."/>
            <person name="Grigoriev I."/>
        </authorList>
    </citation>
    <scope>NUCLEOTIDE SEQUENCE</scope>
    <source>
        <strain evidence="11">CBS 116435</strain>
    </source>
</reference>
<dbReference type="Gene3D" id="3.10.20.90">
    <property type="entry name" value="Phosphatidylinositol 3-kinase Catalytic Subunit, Chain A, domain 1"/>
    <property type="match status" value="1"/>
</dbReference>
<dbReference type="InterPro" id="IPR042527">
    <property type="entry name" value="Atg5_UblA_dom_sf"/>
</dbReference>
<dbReference type="GO" id="GO:0034045">
    <property type="term" value="C:phagophore assembly site membrane"/>
    <property type="evidence" value="ECO:0007669"/>
    <property type="project" value="UniProtKB-SubCell"/>
</dbReference>
<dbReference type="GO" id="GO:0034274">
    <property type="term" value="C:Atg12-Atg5-Atg16 complex"/>
    <property type="evidence" value="ECO:0007669"/>
    <property type="project" value="TreeGrafter"/>
</dbReference>
<evidence type="ECO:0000256" key="1">
    <source>
        <dbReference type="ARBA" id="ARBA00004623"/>
    </source>
</evidence>
<dbReference type="Proteomes" id="UP000799441">
    <property type="component" value="Unassembled WGS sequence"/>
</dbReference>
<proteinExistence type="inferred from homology"/>
<feature type="domain" description="Autophagy protein ATG5 UblB" evidence="8">
    <location>
        <begin position="205"/>
        <end position="315"/>
    </location>
</feature>
<keyword evidence="4 6" id="KW-0832">Ubl conjugation</keyword>
<evidence type="ECO:0000259" key="9">
    <source>
        <dbReference type="Pfam" id="PF20637"/>
    </source>
</evidence>
<dbReference type="InterPro" id="IPR042526">
    <property type="entry name" value="Atg5_HR"/>
</dbReference>
<dbReference type="Gene3D" id="1.10.246.190">
    <property type="entry name" value="Autophagy protein Apg5, helix rich domain"/>
    <property type="match status" value="1"/>
</dbReference>
<keyword evidence="12" id="KW-1185">Reference proteome</keyword>
<feature type="compositionally biased region" description="Low complexity" evidence="7">
    <location>
        <begin position="215"/>
        <end position="226"/>
    </location>
</feature>
<sequence>MPPTASNPDRLRQLQTQIWQGSLPLEIHLSSSDCRTYNGSQPYLIQYPRLSYLAFLLPRLHSYFRSELIHPEVSHHDAWFSFENVPMKWHYPLGLLYDVFSGTDPVGSDQDGHGNTTSWKLTVHFTDYPHEQLVQLDPDGRTMLDAFINSVKEADFIRNGTARAVMSLSKDDSDSLWDAVKTHNMTRYTQINSKLLSPPGVTIKHVPFKIYLPTSSDPSSTPATIPEEGTATDANAPQAKPGHIRVVQALMPLQTSSRQPQTVGTALNSILPTIFPSRRNPLLAQPVLHGTVVPMGANLAELGRAASYCDGFLHFGIVMMS</sequence>
<keyword evidence="3 6" id="KW-1017">Isopeptide bond</keyword>
<evidence type="ECO:0000256" key="6">
    <source>
        <dbReference type="RuleBase" id="RU361202"/>
    </source>
</evidence>
<organism evidence="11 12">
    <name type="scientific">Polychaeton citri CBS 116435</name>
    <dbReference type="NCBI Taxonomy" id="1314669"/>
    <lineage>
        <taxon>Eukaryota</taxon>
        <taxon>Fungi</taxon>
        <taxon>Dikarya</taxon>
        <taxon>Ascomycota</taxon>
        <taxon>Pezizomycotina</taxon>
        <taxon>Dothideomycetes</taxon>
        <taxon>Dothideomycetidae</taxon>
        <taxon>Capnodiales</taxon>
        <taxon>Capnodiaceae</taxon>
        <taxon>Polychaeton</taxon>
    </lineage>
</organism>
<dbReference type="InterPro" id="IPR048939">
    <property type="entry name" value="ATG5_UblA"/>
</dbReference>
<dbReference type="GO" id="GO:0034727">
    <property type="term" value="P:piecemeal microautophagy of the nucleus"/>
    <property type="evidence" value="ECO:0007669"/>
    <property type="project" value="TreeGrafter"/>
</dbReference>
<evidence type="ECO:0000313" key="12">
    <source>
        <dbReference type="Proteomes" id="UP000799441"/>
    </source>
</evidence>
<dbReference type="Pfam" id="PF04106">
    <property type="entry name" value="ATG5_UblB"/>
    <property type="match status" value="1"/>
</dbReference>
<comment type="function">
    <text evidence="6">Involved in cytoplasm to vacuole transport (Cvt) and autophagic vesicle formation.</text>
</comment>
<comment type="caution">
    <text evidence="11">The sequence shown here is derived from an EMBL/GenBank/DDBJ whole genome shotgun (WGS) entry which is preliminary data.</text>
</comment>
<dbReference type="Gene3D" id="3.10.20.620">
    <property type="match status" value="1"/>
</dbReference>
<keyword evidence="5 6" id="KW-0072">Autophagy</keyword>
<evidence type="ECO:0000256" key="4">
    <source>
        <dbReference type="ARBA" id="ARBA00022843"/>
    </source>
</evidence>
<accession>A0A9P4UU99</accession>
<dbReference type="GO" id="GO:0019776">
    <property type="term" value="F:Atg8-family ligase activity"/>
    <property type="evidence" value="ECO:0007669"/>
    <property type="project" value="TreeGrafter"/>
</dbReference>
<feature type="domain" description="Autophagy protein ATG5 UblA" evidence="10">
    <location>
        <begin position="18"/>
        <end position="125"/>
    </location>
</feature>
<comment type="subunit">
    <text evidence="6">Conjugated with ATG12.</text>
</comment>
<comment type="similarity">
    <text evidence="2 6">Belongs to the ATG5 family.</text>
</comment>
<evidence type="ECO:0000259" key="8">
    <source>
        <dbReference type="Pfam" id="PF04106"/>
    </source>
</evidence>
<dbReference type="PANTHER" id="PTHR13040:SF2">
    <property type="entry name" value="AUTOPHAGY PROTEIN 5"/>
    <property type="match status" value="1"/>
</dbReference>
<dbReference type="EMBL" id="MU003767">
    <property type="protein sequence ID" value="KAF2725488.1"/>
    <property type="molecule type" value="Genomic_DNA"/>
</dbReference>
<evidence type="ECO:0000256" key="2">
    <source>
        <dbReference type="ARBA" id="ARBA00006910"/>
    </source>
</evidence>
<name>A0A9P4UU99_9PEZI</name>
<dbReference type="OrthoDB" id="272162at2759"/>
<evidence type="ECO:0000259" key="10">
    <source>
        <dbReference type="Pfam" id="PF20638"/>
    </source>
</evidence>
<feature type="domain" description="Autophagy protein ATG5 alpha-helical bundle region" evidence="9">
    <location>
        <begin position="141"/>
        <end position="197"/>
    </location>
</feature>
<comment type="subcellular location">
    <subcellularLocation>
        <location evidence="1 6">Preautophagosomal structure membrane</location>
        <topology evidence="1 6">Peripheral membrane protein</topology>
    </subcellularLocation>
</comment>
<protein>
    <recommendedName>
        <fullName evidence="6">Autophagy protein 5</fullName>
    </recommendedName>
</protein>
<evidence type="ECO:0000256" key="3">
    <source>
        <dbReference type="ARBA" id="ARBA00022499"/>
    </source>
</evidence>